<evidence type="ECO:0000313" key="1">
    <source>
        <dbReference type="EMBL" id="SMO90994.1"/>
    </source>
</evidence>
<keyword evidence="2" id="KW-1185">Reference proteome</keyword>
<organism evidence="1 2">
    <name type="scientific">Pedobacter westerhofensis</name>
    <dbReference type="NCBI Taxonomy" id="425512"/>
    <lineage>
        <taxon>Bacteria</taxon>
        <taxon>Pseudomonadati</taxon>
        <taxon>Bacteroidota</taxon>
        <taxon>Sphingobacteriia</taxon>
        <taxon>Sphingobacteriales</taxon>
        <taxon>Sphingobacteriaceae</taxon>
        <taxon>Pedobacter</taxon>
    </lineage>
</organism>
<proteinExistence type="predicted"/>
<sequence>MNLLLTIIIRSYVYLLLTFYQFPNYTKHWQGGDTKGHSYASFEEFNGKQDFQVKRDGKGGFILKYTVNLKKGKISMEIKRNSKTVIQRNINGAVLDSVRLDNSNNEKYQIVFRASHAEGDLDIKYN</sequence>
<gene>
    <name evidence="1" type="ORF">SAMN06265348_110118</name>
</gene>
<dbReference type="EMBL" id="FXTN01000010">
    <property type="protein sequence ID" value="SMO90994.1"/>
    <property type="molecule type" value="Genomic_DNA"/>
</dbReference>
<name>A0A521F4C1_9SPHI</name>
<dbReference type="AlphaFoldDB" id="A0A521F4C1"/>
<dbReference type="Proteomes" id="UP000320300">
    <property type="component" value="Unassembled WGS sequence"/>
</dbReference>
<dbReference type="RefSeq" id="WP_185960544.1">
    <property type="nucleotide sequence ID" value="NZ_CBCSJO010000010.1"/>
</dbReference>
<reference evidence="1 2" key="1">
    <citation type="submission" date="2017-05" db="EMBL/GenBank/DDBJ databases">
        <authorList>
            <person name="Varghese N."/>
            <person name="Submissions S."/>
        </authorList>
    </citation>
    <scope>NUCLEOTIDE SEQUENCE [LARGE SCALE GENOMIC DNA]</scope>
    <source>
        <strain evidence="1 2">DSM 19036</strain>
    </source>
</reference>
<evidence type="ECO:0000313" key="2">
    <source>
        <dbReference type="Proteomes" id="UP000320300"/>
    </source>
</evidence>
<accession>A0A521F4C1</accession>
<protein>
    <submittedName>
        <fullName evidence="1">Uncharacterized protein</fullName>
    </submittedName>
</protein>